<organism evidence="11 12">
    <name type="scientific">Aedes albopictus</name>
    <name type="common">Asian tiger mosquito</name>
    <name type="synonym">Stegomyia albopicta</name>
    <dbReference type="NCBI Taxonomy" id="7160"/>
    <lineage>
        <taxon>Eukaryota</taxon>
        <taxon>Metazoa</taxon>
        <taxon>Ecdysozoa</taxon>
        <taxon>Arthropoda</taxon>
        <taxon>Hexapoda</taxon>
        <taxon>Insecta</taxon>
        <taxon>Pterygota</taxon>
        <taxon>Neoptera</taxon>
        <taxon>Endopterygota</taxon>
        <taxon>Diptera</taxon>
        <taxon>Nematocera</taxon>
        <taxon>Culicoidea</taxon>
        <taxon>Culicidae</taxon>
        <taxon>Culicinae</taxon>
        <taxon>Aedini</taxon>
        <taxon>Aedes</taxon>
        <taxon>Stegomyia</taxon>
    </lineage>
</organism>
<dbReference type="SUPFAM" id="SSF82771">
    <property type="entry name" value="GIY-YIG endonuclease"/>
    <property type="match status" value="1"/>
</dbReference>
<dbReference type="SMART" id="SM00020">
    <property type="entry name" value="Tryp_SPc"/>
    <property type="match status" value="3"/>
</dbReference>
<feature type="domain" description="Peptidase S1" evidence="10">
    <location>
        <begin position="22"/>
        <end position="251"/>
    </location>
</feature>
<dbReference type="PROSITE" id="PS50164">
    <property type="entry name" value="GIY_YIG"/>
    <property type="match status" value="1"/>
</dbReference>
<name>A0ABM1YH52_AEDAL</name>
<dbReference type="InterPro" id="IPR050430">
    <property type="entry name" value="Peptidase_S1"/>
</dbReference>
<dbReference type="SUPFAM" id="SSF50494">
    <property type="entry name" value="Trypsin-like serine proteases"/>
    <property type="match status" value="3"/>
</dbReference>
<feature type="domain" description="Peptidase S1" evidence="10">
    <location>
        <begin position="660"/>
        <end position="890"/>
    </location>
</feature>
<dbReference type="InterPro" id="IPR018114">
    <property type="entry name" value="TRYPSIN_HIS"/>
</dbReference>
<keyword evidence="1 7" id="KW-0645">Protease</keyword>
<comment type="similarity">
    <text evidence="6">Belongs to the peptidase S1 family. CLIP subfamily.</text>
</comment>
<keyword evidence="2" id="KW-0222">Digestion</keyword>
<dbReference type="InterPro" id="IPR033116">
    <property type="entry name" value="TRYPSIN_SER"/>
</dbReference>
<evidence type="ECO:0000256" key="5">
    <source>
        <dbReference type="ARBA" id="ARBA00023157"/>
    </source>
</evidence>
<keyword evidence="12" id="KW-1185">Reference proteome</keyword>
<reference evidence="11" key="2">
    <citation type="submission" date="2025-05" db="UniProtKB">
        <authorList>
            <consortium name="EnsemblMetazoa"/>
        </authorList>
    </citation>
    <scope>IDENTIFICATION</scope>
    <source>
        <strain evidence="11">Foshan</strain>
    </source>
</reference>
<dbReference type="InterPro" id="IPR035901">
    <property type="entry name" value="GIY-YIG_endonuc_sf"/>
</dbReference>
<dbReference type="Gene3D" id="2.40.10.10">
    <property type="entry name" value="Trypsin-like serine proteases"/>
    <property type="match status" value="3"/>
</dbReference>
<evidence type="ECO:0000256" key="6">
    <source>
        <dbReference type="ARBA" id="ARBA00024195"/>
    </source>
</evidence>
<dbReference type="InterPro" id="IPR001254">
    <property type="entry name" value="Trypsin_dom"/>
</dbReference>
<dbReference type="Pfam" id="PF00089">
    <property type="entry name" value="Trypsin"/>
    <property type="match status" value="3"/>
</dbReference>
<reference evidence="12" key="1">
    <citation type="journal article" date="2015" name="Proc. Natl. Acad. Sci. U.S.A.">
        <title>Genome sequence of the Asian Tiger mosquito, Aedes albopictus, reveals insights into its biology, genetics, and evolution.</title>
        <authorList>
            <person name="Chen X.G."/>
            <person name="Jiang X."/>
            <person name="Gu J."/>
            <person name="Xu M."/>
            <person name="Wu Y."/>
            <person name="Deng Y."/>
            <person name="Zhang C."/>
            <person name="Bonizzoni M."/>
            <person name="Dermauw W."/>
            <person name="Vontas J."/>
            <person name="Armbruster P."/>
            <person name="Huang X."/>
            <person name="Yang Y."/>
            <person name="Zhang H."/>
            <person name="He W."/>
            <person name="Peng H."/>
            <person name="Liu Y."/>
            <person name="Wu K."/>
            <person name="Chen J."/>
            <person name="Lirakis M."/>
            <person name="Topalis P."/>
            <person name="Van Leeuwen T."/>
            <person name="Hall A.B."/>
            <person name="Jiang X."/>
            <person name="Thorpe C."/>
            <person name="Mueller R.L."/>
            <person name="Sun C."/>
            <person name="Waterhouse R.M."/>
            <person name="Yan G."/>
            <person name="Tu Z.J."/>
            <person name="Fang X."/>
            <person name="James A.A."/>
        </authorList>
    </citation>
    <scope>NUCLEOTIDE SEQUENCE [LARGE SCALE GENOMIC DNA]</scope>
    <source>
        <strain evidence="12">Foshan</strain>
    </source>
</reference>
<evidence type="ECO:0000256" key="7">
    <source>
        <dbReference type="RuleBase" id="RU363034"/>
    </source>
</evidence>
<accession>A0ABM1YH52</accession>
<dbReference type="PANTHER" id="PTHR24276">
    <property type="entry name" value="POLYSERASE-RELATED"/>
    <property type="match status" value="1"/>
</dbReference>
<dbReference type="CDD" id="cd00190">
    <property type="entry name" value="Tryp_SPc"/>
    <property type="match status" value="3"/>
</dbReference>
<keyword evidence="5" id="KW-1015">Disulfide bond</keyword>
<evidence type="ECO:0000259" key="9">
    <source>
        <dbReference type="PROSITE" id="PS50164"/>
    </source>
</evidence>
<sequence>MIFELLIVVLMRGLSAAPTEKIINGTDTTIEQYPFIFSLRSSSGSHSCGGSILTNYWMLCAAHCVNEYTTPILQSIQVGRTEITKAADSSVFDIDRVIIHPEYTPSNSYKNDIAVFKLKRPLEFSQSVQPVQLPSPCFEVPESNPEVSLLGWGVTDAGVVASILQKVNYYAVPNEECNQIHSNTIYPSHICAAYPGGGKGQCSGDSGGPLIHNGVQVGIVSWSIKPCTIAPYPGVLTKVSHFIDFIYEHTDLDSAAYRNAKWKQKNVVYCIPCGADEKVYIGQTKRMLEVRVAEHKNDCRGRNPKSGLAVHKMEEGHIFNFDQVKILDRIQDQATRNIAEVFHIKKRGEDLTVNLQRECGNFNSAYNGLLAQLRRQPLAMIAHLISAIVLFNAAYAVPATSKIVNGTDASITDYPFMVSLRRASGRHACGGSILNEYWVLTAAQCVNFYTTPIVQTIQVGRSDVSRDVDDSVYFIADVIIHPFYDASNSYVNDIALLKLKTPLVFSENVQPVKLASKWYELKEENLGVTLIGWGRLWTQGDYPTTLQKVDLFAVPNSQCNGFHINHIYPSQICAAVPEGGKGQCNGDSGGPLLHNGEQVGIVSWSIKPCTVAPYPGVLTKVSYFLDFINEYTNYLAMIAQLISAIVLFNAAYAAPATSKIVNGTDASITDYPFMISLRSASGGHSCGGSILNEYWVLTAAHCVNFYTTPIVQSIQVGRTDVSRDVDDSVYFIADVIIHPFYDASNSYVNDIALLKLKTPLVFSENVQPVKLASKWYELEEENLDVTLIGWGRLWTDGDLPTTLQKVDYFAVPNSQCNGFHRSHIYPSQICAAVPEGGKGQCNGDSGGPLLHNGEQVGIVSWSIKPCTVAPYPGVLTKVSYFLDFINEYTN</sequence>
<dbReference type="PROSITE" id="PS00134">
    <property type="entry name" value="TRYPSIN_HIS"/>
    <property type="match status" value="1"/>
</dbReference>
<evidence type="ECO:0000256" key="4">
    <source>
        <dbReference type="ARBA" id="ARBA00022825"/>
    </source>
</evidence>
<proteinExistence type="inferred from homology"/>
<dbReference type="InterPro" id="IPR001314">
    <property type="entry name" value="Peptidase_S1A"/>
</dbReference>
<feature type="domain" description="Peptidase S1" evidence="10">
    <location>
        <begin position="403"/>
        <end position="633"/>
    </location>
</feature>
<evidence type="ECO:0008006" key="13">
    <source>
        <dbReference type="Google" id="ProtNLM"/>
    </source>
</evidence>
<dbReference type="Proteomes" id="UP000069940">
    <property type="component" value="Unassembled WGS sequence"/>
</dbReference>
<evidence type="ECO:0000259" key="10">
    <source>
        <dbReference type="PROSITE" id="PS50240"/>
    </source>
</evidence>
<evidence type="ECO:0000256" key="8">
    <source>
        <dbReference type="SAM" id="SignalP"/>
    </source>
</evidence>
<dbReference type="PROSITE" id="PS50240">
    <property type="entry name" value="TRYPSIN_DOM"/>
    <property type="match status" value="3"/>
</dbReference>
<dbReference type="RefSeq" id="XP_062704382.1">
    <property type="nucleotide sequence ID" value="XM_062848398.1"/>
</dbReference>
<dbReference type="PROSITE" id="PS00135">
    <property type="entry name" value="TRYPSIN_SER"/>
    <property type="match status" value="3"/>
</dbReference>
<keyword evidence="3 7" id="KW-0378">Hydrolase</keyword>
<evidence type="ECO:0000313" key="12">
    <source>
        <dbReference type="Proteomes" id="UP000069940"/>
    </source>
</evidence>
<dbReference type="EnsemblMetazoa" id="AALFPA23_009095.R12468">
    <property type="protein sequence ID" value="AALFPA23_009095.P12468"/>
    <property type="gene ID" value="AALFPA23_009095"/>
</dbReference>
<evidence type="ECO:0000256" key="1">
    <source>
        <dbReference type="ARBA" id="ARBA00022670"/>
    </source>
</evidence>
<evidence type="ECO:0000313" key="11">
    <source>
        <dbReference type="EnsemblMetazoa" id="AALFPA23_009095.P12468"/>
    </source>
</evidence>
<keyword evidence="8" id="KW-0732">Signal</keyword>
<dbReference type="CDD" id="cd10442">
    <property type="entry name" value="GIY-YIG_PLEs"/>
    <property type="match status" value="1"/>
</dbReference>
<feature type="chain" id="PRO_5047317772" description="Transmembrane protease serine 9-like" evidence="8">
    <location>
        <begin position="17"/>
        <end position="890"/>
    </location>
</feature>
<dbReference type="InterPro" id="IPR043504">
    <property type="entry name" value="Peptidase_S1_PA_chymotrypsin"/>
</dbReference>
<feature type="domain" description="GIY-YIG" evidence="9">
    <location>
        <begin position="264"/>
        <end position="353"/>
    </location>
</feature>
<dbReference type="SMART" id="SM00465">
    <property type="entry name" value="GIYc"/>
    <property type="match status" value="1"/>
</dbReference>
<dbReference type="InterPro" id="IPR009003">
    <property type="entry name" value="Peptidase_S1_PA"/>
</dbReference>
<feature type="signal peptide" evidence="8">
    <location>
        <begin position="1"/>
        <end position="16"/>
    </location>
</feature>
<dbReference type="Gene3D" id="3.40.1440.10">
    <property type="entry name" value="GIY-YIG endonuclease"/>
    <property type="match status" value="1"/>
</dbReference>
<dbReference type="InterPro" id="IPR000305">
    <property type="entry name" value="GIY-YIG_endonuc"/>
</dbReference>
<dbReference type="PANTHER" id="PTHR24276:SF98">
    <property type="entry name" value="FI18310P1-RELATED"/>
    <property type="match status" value="1"/>
</dbReference>
<keyword evidence="4 7" id="KW-0720">Serine protease</keyword>
<evidence type="ECO:0000256" key="3">
    <source>
        <dbReference type="ARBA" id="ARBA00022801"/>
    </source>
</evidence>
<evidence type="ECO:0000256" key="2">
    <source>
        <dbReference type="ARBA" id="ARBA00022757"/>
    </source>
</evidence>
<dbReference type="PRINTS" id="PR00722">
    <property type="entry name" value="CHYMOTRYPSIN"/>
</dbReference>
<protein>
    <recommendedName>
        <fullName evidence="13">Transmembrane protease serine 9-like</fullName>
    </recommendedName>
</protein>
<dbReference type="GeneID" id="115263355"/>